<dbReference type="SMART" id="SM00385">
    <property type="entry name" value="CYCLIN"/>
    <property type="match status" value="2"/>
</dbReference>
<dbReference type="GO" id="GO:0006357">
    <property type="term" value="P:regulation of transcription by RNA polymerase II"/>
    <property type="evidence" value="ECO:0007669"/>
    <property type="project" value="InterPro"/>
</dbReference>
<reference evidence="3" key="1">
    <citation type="submission" date="2014-08" db="EMBL/GenBank/DDBJ databases">
        <authorList>
            <person name="Sharma Rahul"/>
            <person name="Thines Marco"/>
        </authorList>
    </citation>
    <scope>NUCLEOTIDE SEQUENCE</scope>
</reference>
<dbReference type="InterPro" id="IPR013763">
    <property type="entry name" value="Cyclin-like_dom"/>
</dbReference>
<dbReference type="PANTHER" id="PTHR10026">
    <property type="entry name" value="CYCLIN"/>
    <property type="match status" value="1"/>
</dbReference>
<dbReference type="CDD" id="cd20532">
    <property type="entry name" value="CYCLIN_CCNL_rpt1"/>
    <property type="match status" value="1"/>
</dbReference>
<feature type="domain" description="Cyclin-like" evidence="2">
    <location>
        <begin position="38"/>
        <end position="163"/>
    </location>
</feature>
<dbReference type="Gene3D" id="1.10.472.10">
    <property type="entry name" value="Cyclin-like"/>
    <property type="match status" value="2"/>
</dbReference>
<dbReference type="Pfam" id="PF00134">
    <property type="entry name" value="Cyclin_N"/>
    <property type="match status" value="1"/>
</dbReference>
<dbReference type="GO" id="GO:0016538">
    <property type="term" value="F:cyclin-dependent protein serine/threonine kinase regulator activity"/>
    <property type="evidence" value="ECO:0007669"/>
    <property type="project" value="InterPro"/>
</dbReference>
<name>A0A0F7SG78_PHARH</name>
<keyword evidence="1" id="KW-0195">Cyclin</keyword>
<evidence type="ECO:0000259" key="2">
    <source>
        <dbReference type="SMART" id="SM00385"/>
    </source>
</evidence>
<comment type="similarity">
    <text evidence="1">Belongs to the cyclin family.</text>
</comment>
<dbReference type="SUPFAM" id="SSF47954">
    <property type="entry name" value="Cyclin-like"/>
    <property type="match status" value="2"/>
</dbReference>
<organism evidence="3">
    <name type="scientific">Phaffia rhodozyma</name>
    <name type="common">Yeast</name>
    <name type="synonym">Xanthophyllomyces dendrorhous</name>
    <dbReference type="NCBI Taxonomy" id="264483"/>
    <lineage>
        <taxon>Eukaryota</taxon>
        <taxon>Fungi</taxon>
        <taxon>Dikarya</taxon>
        <taxon>Basidiomycota</taxon>
        <taxon>Agaricomycotina</taxon>
        <taxon>Tremellomycetes</taxon>
        <taxon>Cystofilobasidiales</taxon>
        <taxon>Mrakiaceae</taxon>
        <taxon>Phaffia</taxon>
    </lineage>
</organism>
<dbReference type="EMBL" id="LN483249">
    <property type="protein sequence ID" value="CDZ97871.1"/>
    <property type="molecule type" value="Genomic_DNA"/>
</dbReference>
<dbReference type="AlphaFoldDB" id="A0A0F7SG78"/>
<sequence>MSIIFSPLASLRQIRLTPSREDGIPQDLEDDLRTYGAQLIQEAGRLAKLPQVAMATAQILFQRFWYVSSMKQFGIRDIGMGALYLATKLEECPMRLRDLVNVYDLLHQRSNYLLEHSSSSSSTTFPKFTYLPMAYSSSRFYDLKNAMVISEMQVLKRLGFNVQVQLPYGTLVSYCQMLGLVGNQEKGIVENAWGLLNDSLQTSLPALFSPSTLAASTIFLSVHQIGHPLPDRWWELFDVDQKDMVVVCGTILKLYERLDERTGARAWRMSEKTEQSLGVARINLSLSSKDIRATGKPSSPEPLNFYVHAYAYT</sequence>
<dbReference type="InterPro" id="IPR036915">
    <property type="entry name" value="Cyclin-like_sf"/>
</dbReference>
<dbReference type="InterPro" id="IPR006671">
    <property type="entry name" value="Cyclin_N"/>
</dbReference>
<evidence type="ECO:0000256" key="1">
    <source>
        <dbReference type="RuleBase" id="RU000383"/>
    </source>
</evidence>
<protein>
    <submittedName>
        <fullName evidence="3">Cyclin L</fullName>
    </submittedName>
</protein>
<accession>A0A0F7SG78</accession>
<proteinExistence type="inferred from homology"/>
<feature type="domain" description="Cyclin-like" evidence="2">
    <location>
        <begin position="169"/>
        <end position="253"/>
    </location>
</feature>
<evidence type="ECO:0000313" key="3">
    <source>
        <dbReference type="EMBL" id="CDZ97871.1"/>
    </source>
</evidence>
<dbReference type="InterPro" id="IPR043198">
    <property type="entry name" value="Cyclin/Ssn8"/>
</dbReference>